<name>A0A412EMS0_9FIRM</name>
<evidence type="ECO:0000313" key="3">
    <source>
        <dbReference type="Proteomes" id="UP000285839"/>
    </source>
</evidence>
<keyword evidence="1" id="KW-1133">Transmembrane helix</keyword>
<dbReference type="AlphaFoldDB" id="A0A412EMS0"/>
<comment type="caution">
    <text evidence="2">The sequence shown here is derived from an EMBL/GenBank/DDBJ whole genome shotgun (WGS) entry which is preliminary data.</text>
</comment>
<dbReference type="Proteomes" id="UP000285839">
    <property type="component" value="Unassembled WGS sequence"/>
</dbReference>
<keyword evidence="1" id="KW-0812">Transmembrane</keyword>
<protein>
    <submittedName>
        <fullName evidence="2">Uncharacterized protein</fullName>
    </submittedName>
</protein>
<feature type="transmembrane region" description="Helical" evidence="1">
    <location>
        <begin position="36"/>
        <end position="55"/>
    </location>
</feature>
<evidence type="ECO:0000256" key="1">
    <source>
        <dbReference type="SAM" id="Phobius"/>
    </source>
</evidence>
<gene>
    <name evidence="2" type="ORF">DWY46_14395</name>
</gene>
<evidence type="ECO:0000313" key="2">
    <source>
        <dbReference type="EMBL" id="RGR46599.1"/>
    </source>
</evidence>
<proteinExistence type="predicted"/>
<organism evidence="2 3">
    <name type="scientific">Blautia obeum</name>
    <dbReference type="NCBI Taxonomy" id="40520"/>
    <lineage>
        <taxon>Bacteria</taxon>
        <taxon>Bacillati</taxon>
        <taxon>Bacillota</taxon>
        <taxon>Clostridia</taxon>
        <taxon>Lachnospirales</taxon>
        <taxon>Lachnospiraceae</taxon>
        <taxon>Blautia</taxon>
    </lineage>
</organism>
<keyword evidence="1" id="KW-0472">Membrane</keyword>
<reference evidence="2 3" key="1">
    <citation type="submission" date="2018-08" db="EMBL/GenBank/DDBJ databases">
        <title>A genome reference for cultivated species of the human gut microbiota.</title>
        <authorList>
            <person name="Zou Y."/>
            <person name="Xue W."/>
            <person name="Luo G."/>
        </authorList>
    </citation>
    <scope>NUCLEOTIDE SEQUENCE [LARGE SCALE GENOMIC DNA]</scope>
    <source>
        <strain evidence="2 3">AF25-21</strain>
    </source>
</reference>
<dbReference type="RefSeq" id="WP_118031607.1">
    <property type="nucleotide sequence ID" value="NZ_QRUH01000013.1"/>
</dbReference>
<dbReference type="EMBL" id="QRUH01000013">
    <property type="protein sequence ID" value="RGR46599.1"/>
    <property type="molecule type" value="Genomic_DNA"/>
</dbReference>
<feature type="transmembrane region" description="Helical" evidence="1">
    <location>
        <begin position="7"/>
        <end position="30"/>
    </location>
</feature>
<accession>A0A412EMS0</accession>
<sequence>MNKIRKICWIIVNFIIFKWVADYLIATIQMTIENHWGLSAVPLLFMAIFAEWKVIENIFTEFNK</sequence>